<dbReference type="SUPFAM" id="SSF53850">
    <property type="entry name" value="Periplasmic binding protein-like II"/>
    <property type="match status" value="1"/>
</dbReference>
<dbReference type="InterPro" id="IPR024370">
    <property type="entry name" value="PBP_domain"/>
</dbReference>
<organism evidence="3 4">
    <name type="scientific">Wansuia hejianensis</name>
    <dbReference type="NCBI Taxonomy" id="2763667"/>
    <lineage>
        <taxon>Bacteria</taxon>
        <taxon>Bacillati</taxon>
        <taxon>Bacillota</taxon>
        <taxon>Clostridia</taxon>
        <taxon>Lachnospirales</taxon>
        <taxon>Lachnospiraceae</taxon>
        <taxon>Wansuia</taxon>
    </lineage>
</organism>
<dbReference type="EMBL" id="JACRTK010000003">
    <property type="protein sequence ID" value="MBC8590989.1"/>
    <property type="molecule type" value="Genomic_DNA"/>
</dbReference>
<proteinExistence type="predicted"/>
<dbReference type="AlphaFoldDB" id="A0A926F310"/>
<name>A0A926F310_9FIRM</name>
<dbReference type="Gene3D" id="3.40.190.10">
    <property type="entry name" value="Periplasmic binding protein-like II"/>
    <property type="match status" value="2"/>
</dbReference>
<feature type="signal peptide" evidence="1">
    <location>
        <begin position="1"/>
        <end position="20"/>
    </location>
</feature>
<dbReference type="PROSITE" id="PS51257">
    <property type="entry name" value="PROKAR_LIPOPROTEIN"/>
    <property type="match status" value="1"/>
</dbReference>
<gene>
    <name evidence="3" type="ORF">H8689_07665</name>
</gene>
<keyword evidence="4" id="KW-1185">Reference proteome</keyword>
<dbReference type="Proteomes" id="UP000601522">
    <property type="component" value="Unassembled WGS sequence"/>
</dbReference>
<dbReference type="InterPro" id="IPR052738">
    <property type="entry name" value="ABC-Tungstate_binding"/>
</dbReference>
<dbReference type="RefSeq" id="WP_249323827.1">
    <property type="nucleotide sequence ID" value="NZ_JACRTK010000003.1"/>
</dbReference>
<sequence>MKKRLSIFLVLLLIFTIVGCSPKSETPQEPDGLQEPQEVSKQGGTILLSTTTSTEDSGLLNFLLPKFKEDTGIEVKVIAVGTGQALQMGKDGEADILLVHAKESEVEFVEEGYGIERKDVMYNDFILVGPKEDPLGLKDKSPDNILEGLKVIEGEKFTFVSRGDDSGTHKKELNIWKSADIKPEGDWYLEVGQGMGDVLKITNEKQGYTITDRATYLSMKDDLDLDIIIEGDENLFNQYGIIPVNPEVLGDKANQINQEDAKEFMNWIVSEKGQSLIKEFGIEEYGQPLFIPNAQ</sequence>
<evidence type="ECO:0000256" key="1">
    <source>
        <dbReference type="SAM" id="SignalP"/>
    </source>
</evidence>
<reference evidence="3 4" key="1">
    <citation type="submission" date="2020-08" db="EMBL/GenBank/DDBJ databases">
        <title>Genome public.</title>
        <authorList>
            <person name="Liu C."/>
            <person name="Sun Q."/>
        </authorList>
    </citation>
    <scope>NUCLEOTIDE SEQUENCE [LARGE SCALE GENOMIC DNA]</scope>
    <source>
        <strain evidence="3 4">NSJ-26</strain>
    </source>
</reference>
<comment type="caution">
    <text evidence="3">The sequence shown here is derived from an EMBL/GenBank/DDBJ whole genome shotgun (WGS) entry which is preliminary data.</text>
</comment>
<dbReference type="PANTHER" id="PTHR37945:SF1">
    <property type="entry name" value="EXTRACELLULAR TUNGSTATE BINDING PROTEIN"/>
    <property type="match status" value="1"/>
</dbReference>
<feature type="domain" description="PBP" evidence="2">
    <location>
        <begin position="43"/>
        <end position="271"/>
    </location>
</feature>
<dbReference type="Pfam" id="PF12849">
    <property type="entry name" value="PBP_like_2"/>
    <property type="match status" value="1"/>
</dbReference>
<dbReference type="PANTHER" id="PTHR37945">
    <property type="entry name" value="EXTRACELLULAR TUNGSTATE BINDING PROTEIN"/>
    <property type="match status" value="1"/>
</dbReference>
<protein>
    <submittedName>
        <fullName evidence="3">Extracellular solute-binding protein</fullName>
    </submittedName>
</protein>
<keyword evidence="1" id="KW-0732">Signal</keyword>
<accession>A0A926F310</accession>
<feature type="chain" id="PRO_5039269102" evidence="1">
    <location>
        <begin position="21"/>
        <end position="295"/>
    </location>
</feature>
<evidence type="ECO:0000313" key="4">
    <source>
        <dbReference type="Proteomes" id="UP000601522"/>
    </source>
</evidence>
<evidence type="ECO:0000313" key="3">
    <source>
        <dbReference type="EMBL" id="MBC8590989.1"/>
    </source>
</evidence>
<evidence type="ECO:0000259" key="2">
    <source>
        <dbReference type="Pfam" id="PF12849"/>
    </source>
</evidence>